<proteinExistence type="predicted"/>
<dbReference type="InterPro" id="IPR003615">
    <property type="entry name" value="HNH_nuc"/>
</dbReference>
<protein>
    <recommendedName>
        <fullName evidence="2">HNH nuclease domain-containing protein</fullName>
    </recommendedName>
</protein>
<name>A0A0F9JH04_9ZZZZ</name>
<gene>
    <name evidence="1" type="ORF">LCGC14_1529590</name>
</gene>
<organism evidence="1">
    <name type="scientific">marine sediment metagenome</name>
    <dbReference type="NCBI Taxonomy" id="412755"/>
    <lineage>
        <taxon>unclassified sequences</taxon>
        <taxon>metagenomes</taxon>
        <taxon>ecological metagenomes</taxon>
    </lineage>
</organism>
<dbReference type="AlphaFoldDB" id="A0A0F9JH04"/>
<comment type="caution">
    <text evidence="1">The sequence shown here is derived from an EMBL/GenBank/DDBJ whole genome shotgun (WGS) entry which is preliminary data.</text>
</comment>
<reference evidence="1" key="1">
    <citation type="journal article" date="2015" name="Nature">
        <title>Complex archaea that bridge the gap between prokaryotes and eukaryotes.</title>
        <authorList>
            <person name="Spang A."/>
            <person name="Saw J.H."/>
            <person name="Jorgensen S.L."/>
            <person name="Zaremba-Niedzwiedzka K."/>
            <person name="Martijn J."/>
            <person name="Lind A.E."/>
            <person name="van Eijk R."/>
            <person name="Schleper C."/>
            <person name="Guy L."/>
            <person name="Ettema T.J."/>
        </authorList>
    </citation>
    <scope>NUCLEOTIDE SEQUENCE</scope>
</reference>
<dbReference type="Gene3D" id="1.10.30.50">
    <property type="match status" value="1"/>
</dbReference>
<sequence length="454" mass="54209">MALWEVYNNRCFYCSYLIPSLDNLEVDHIIYKKIINNNKEYEKLKEELSLEENFDINDYNNLVPTHSNCNKRKRNHIYKKRTMLFYLEEAARRVPLVKEREQELRQTMDLSKLDTYAEISISKVNDLMILLGGKKNIMKYFEQAEVELSKDKRYNGRISSFSTESLFMEMDNPVNNRLLSSQLYLKKIKIPDRKKALGLIDNMLLYCNRRPHAIFRVSTLHILLSLYEERPEIFSSSDINYFKDGIENIALCNLNYWSHDNIQNALCHYENITLRLSKLFSLKFYLENAKNARVLLNEKIEKMTGKKPAFTSDVAELLLYFIQFFASYYWEDFVESTTSRKIWQGFWLYQHAIELLSSLSIPFYPEGSGDLTNFENYGGTFDMYIYGTWDVLRKHNKILSDFNPKLLEFSKLSHKDVRLRIPRWKDRPQEWIPPLKQYEDKRIVKLIKLLEEMK</sequence>
<accession>A0A0F9JH04</accession>
<dbReference type="EMBL" id="LAZR01011443">
    <property type="protein sequence ID" value="KKM61651.1"/>
    <property type="molecule type" value="Genomic_DNA"/>
</dbReference>
<evidence type="ECO:0000313" key="1">
    <source>
        <dbReference type="EMBL" id="KKM61651.1"/>
    </source>
</evidence>
<dbReference type="CDD" id="cd00085">
    <property type="entry name" value="HNHc"/>
    <property type="match status" value="1"/>
</dbReference>
<evidence type="ECO:0008006" key="2">
    <source>
        <dbReference type="Google" id="ProtNLM"/>
    </source>
</evidence>